<evidence type="ECO:0000256" key="1">
    <source>
        <dbReference type="SAM" id="MobiDB-lite"/>
    </source>
</evidence>
<evidence type="ECO:0000313" key="2">
    <source>
        <dbReference type="EMBL" id="HHI96794.1"/>
    </source>
</evidence>
<feature type="compositionally biased region" description="Basic and acidic residues" evidence="1">
    <location>
        <begin position="189"/>
        <end position="203"/>
    </location>
</feature>
<name>A0A7V5U250_9BACT</name>
<dbReference type="EMBL" id="DROK01000088">
    <property type="protein sequence ID" value="HHI96794.1"/>
    <property type="molecule type" value="Genomic_DNA"/>
</dbReference>
<feature type="compositionally biased region" description="Basic residues" evidence="1">
    <location>
        <begin position="230"/>
        <end position="239"/>
    </location>
</feature>
<dbReference type="SUPFAM" id="SSF56399">
    <property type="entry name" value="ADP-ribosylation"/>
    <property type="match status" value="1"/>
</dbReference>
<comment type="caution">
    <text evidence="2">The sequence shown here is derived from an EMBL/GenBank/DDBJ whole genome shotgun (WGS) entry which is preliminary data.</text>
</comment>
<dbReference type="AlphaFoldDB" id="A0A7V5U250"/>
<protein>
    <submittedName>
        <fullName evidence="2">Uncharacterized protein</fullName>
    </submittedName>
</protein>
<sequence>MTDREAKRLEKLLYYVLGRRPDEFGLFPVNGLVKLKDLLKALNEIDGFKNIKAKQIRDFFAIFKPERLVYLEEEQLLGVRKEFADPHVYKTVFEAHPPPRLFTPVRPRAWIKVAEEGLAAEKIILTPEEDLAARMARRRGALVIEVDTRKAMQEGAVFERYLEKIFLSTWIPASALRGPKVDEAFRARYAPKPKEKPQEERPAQEIVIPEKAVPFRKLTKGRKKDPAWKRERRRRHRER</sequence>
<accession>A0A7V5U250</accession>
<organism evidence="2">
    <name type="scientific">Thermodesulfatator atlanticus</name>
    <dbReference type="NCBI Taxonomy" id="501497"/>
    <lineage>
        <taxon>Bacteria</taxon>
        <taxon>Pseudomonadati</taxon>
        <taxon>Thermodesulfobacteriota</taxon>
        <taxon>Thermodesulfobacteria</taxon>
        <taxon>Thermodesulfobacteriales</taxon>
        <taxon>Thermodesulfatatoraceae</taxon>
        <taxon>Thermodesulfatator</taxon>
    </lineage>
</organism>
<dbReference type="InterPro" id="IPR042081">
    <property type="entry name" value="RNA_2'-PTrans_C"/>
</dbReference>
<dbReference type="Proteomes" id="UP000886101">
    <property type="component" value="Unassembled WGS sequence"/>
</dbReference>
<feature type="region of interest" description="Disordered" evidence="1">
    <location>
        <begin position="189"/>
        <end position="239"/>
    </location>
</feature>
<gene>
    <name evidence="2" type="ORF">ENJ96_02985</name>
</gene>
<dbReference type="Gene3D" id="3.20.170.30">
    <property type="match status" value="1"/>
</dbReference>
<proteinExistence type="predicted"/>
<reference evidence="2" key="1">
    <citation type="journal article" date="2020" name="mSystems">
        <title>Genome- and Community-Level Interaction Insights into Carbon Utilization and Element Cycling Functions of Hydrothermarchaeota in Hydrothermal Sediment.</title>
        <authorList>
            <person name="Zhou Z."/>
            <person name="Liu Y."/>
            <person name="Xu W."/>
            <person name="Pan J."/>
            <person name="Luo Z.H."/>
            <person name="Li M."/>
        </authorList>
    </citation>
    <scope>NUCLEOTIDE SEQUENCE [LARGE SCALE GENOMIC DNA]</scope>
    <source>
        <strain evidence="2">HyVt-533</strain>
    </source>
</reference>